<keyword evidence="1" id="KW-0472">Membrane</keyword>
<sequence length="285" mass="32332">MKSILFLILVVLSSSSIAADEISGANDVRHPVASMDTQSNIATPAYYDDEKNLAKLAEKISSLNKDKRDALEILEKVDSFYSKSFYNLLMLILALTSIVGLLIPIIISAYQTKLLKGQTINLQQTITNEVASKLSELKETLYADNEKKMLELEGDVKKIIEKMEAEYKVEIKNLRAESLARINHVSAATCFVNKEYGTAAKFYFRAALNYMKYNNHSGIRNVTNFLIKNVMAKIPSDHETPQLDERYNKFIKELSSFNTESIYNDAISELKSAWDDFEKRAKRSK</sequence>
<protein>
    <submittedName>
        <fullName evidence="3">Uncharacterized protein</fullName>
    </submittedName>
</protein>
<feature type="chain" id="PRO_5044025440" evidence="2">
    <location>
        <begin position="19"/>
        <end position="285"/>
    </location>
</feature>
<evidence type="ECO:0000313" key="6">
    <source>
        <dbReference type="Proteomes" id="UP000029436"/>
    </source>
</evidence>
<keyword evidence="2" id="KW-0732">Signal</keyword>
<dbReference type="Proteomes" id="UP000029257">
    <property type="component" value="Unassembled WGS sequence"/>
</dbReference>
<proteinExistence type="predicted"/>
<evidence type="ECO:0000256" key="2">
    <source>
        <dbReference type="SAM" id="SignalP"/>
    </source>
</evidence>
<evidence type="ECO:0000313" key="3">
    <source>
        <dbReference type="EMBL" id="KFX09609.1"/>
    </source>
</evidence>
<dbReference type="AlphaFoldDB" id="A0AAW3EL65"/>
<dbReference type="EMBL" id="JQHP01000001">
    <property type="protein sequence ID" value="KFX09609.1"/>
    <property type="molecule type" value="Genomic_DNA"/>
</dbReference>
<comment type="caution">
    <text evidence="3">The sequence shown here is derived from an EMBL/GenBank/DDBJ whole genome shotgun (WGS) entry which is preliminary data.</text>
</comment>
<gene>
    <name evidence="3" type="ORF">JV38_01380</name>
    <name evidence="4" type="ORF">KU73_05105</name>
</gene>
<evidence type="ECO:0000313" key="5">
    <source>
        <dbReference type="Proteomes" id="UP000029257"/>
    </source>
</evidence>
<feature type="transmembrane region" description="Helical" evidence="1">
    <location>
        <begin position="85"/>
        <end position="107"/>
    </location>
</feature>
<organism evidence="3 5">
    <name type="scientific">Pectobacterium wasabiae</name>
    <dbReference type="NCBI Taxonomy" id="55208"/>
    <lineage>
        <taxon>Bacteria</taxon>
        <taxon>Pseudomonadati</taxon>
        <taxon>Pseudomonadota</taxon>
        <taxon>Gammaproteobacteria</taxon>
        <taxon>Enterobacterales</taxon>
        <taxon>Pectobacteriaceae</taxon>
        <taxon>Pectobacterium</taxon>
    </lineage>
</organism>
<dbReference type="EMBL" id="JQOH01000002">
    <property type="protein sequence ID" value="KGA29811.1"/>
    <property type="molecule type" value="Genomic_DNA"/>
</dbReference>
<evidence type="ECO:0000256" key="1">
    <source>
        <dbReference type="SAM" id="Phobius"/>
    </source>
</evidence>
<evidence type="ECO:0000313" key="4">
    <source>
        <dbReference type="EMBL" id="KGA29811.1"/>
    </source>
</evidence>
<dbReference type="Proteomes" id="UP000029436">
    <property type="component" value="Unassembled WGS sequence"/>
</dbReference>
<reference evidence="5 6" key="1">
    <citation type="submission" date="2014-08" db="EMBL/GenBank/DDBJ databases">
        <title>Genome sequences of NCPPB Pectobacterium isolates.</title>
        <authorList>
            <person name="Glover R.H."/>
            <person name="Sapp M."/>
            <person name="Elphinstone J."/>
        </authorList>
    </citation>
    <scope>NUCLEOTIDE SEQUENCE [LARGE SCALE GENOMIC DNA]</scope>
    <source>
        <strain evidence="3 5">NCPPB 3701</strain>
        <strain evidence="4 6">NCPPB3702</strain>
    </source>
</reference>
<feature type="signal peptide" evidence="2">
    <location>
        <begin position="1"/>
        <end position="18"/>
    </location>
</feature>
<dbReference type="RefSeq" id="WP_005967863.1">
    <property type="nucleotide sequence ID" value="NZ_JQHP01000001.1"/>
</dbReference>
<accession>A0AAW3EL65</accession>
<keyword evidence="6" id="KW-1185">Reference proteome</keyword>
<keyword evidence="1" id="KW-1133">Transmembrane helix</keyword>
<name>A0AAW3EL65_9GAMM</name>
<keyword evidence="1" id="KW-0812">Transmembrane</keyword>